<organism evidence="3 4">
    <name type="scientific">endosymbiont of Galathealinum brachiosum</name>
    <dbReference type="NCBI Taxonomy" id="2200906"/>
    <lineage>
        <taxon>Bacteria</taxon>
        <taxon>Pseudomonadati</taxon>
        <taxon>Pseudomonadota</taxon>
        <taxon>Gammaproteobacteria</taxon>
        <taxon>sulfur-oxidizing symbionts</taxon>
    </lineage>
</organism>
<keyword evidence="2" id="KW-1133">Transmembrane helix</keyword>
<name>A0A370DCB2_9GAMM</name>
<feature type="coiled-coil region" evidence="1">
    <location>
        <begin position="65"/>
        <end position="141"/>
    </location>
</feature>
<keyword evidence="2" id="KW-0472">Membrane</keyword>
<dbReference type="AlphaFoldDB" id="A0A370DCB2"/>
<dbReference type="EMBL" id="QFXC01000011">
    <property type="protein sequence ID" value="RDH82552.1"/>
    <property type="molecule type" value="Genomic_DNA"/>
</dbReference>
<protein>
    <submittedName>
        <fullName evidence="3">Uncharacterized protein</fullName>
    </submittedName>
</protein>
<keyword evidence="2" id="KW-0812">Transmembrane</keyword>
<feature type="transmembrane region" description="Helical" evidence="2">
    <location>
        <begin position="18"/>
        <end position="42"/>
    </location>
</feature>
<dbReference type="Proteomes" id="UP000254266">
    <property type="component" value="Unassembled WGS sequence"/>
</dbReference>
<sequence length="293" mass="33882">MNDGFIDLRSPELGSENFWPSFTDIMTVVVMIFLLTTTVLMVRNWELIDQLRNSIIAEQHASEVILSTNQENATLEEQLAHAENETSMLRMQLMDASEQNTRLASTVNDRDQQIVLILSEKQQLQTDLADKEQKITLLDNNIIQRDDELASIKTNLIKSRNELKSSQDLIVILQQEKVAQTQQLSSLEDNYGSLKIKYEKLIRPARSAKGKYVVSVSYQINKGKTRIRFKEVSQKNHKTLTIKQLHKELAILKKKHPKSLYIKIVIPKNSGLTYSDAWTFMKGLLEKYDYYYQ</sequence>
<evidence type="ECO:0000256" key="1">
    <source>
        <dbReference type="SAM" id="Coils"/>
    </source>
</evidence>
<evidence type="ECO:0000313" key="3">
    <source>
        <dbReference type="EMBL" id="RDH82552.1"/>
    </source>
</evidence>
<evidence type="ECO:0000313" key="4">
    <source>
        <dbReference type="Proteomes" id="UP000254266"/>
    </source>
</evidence>
<comment type="caution">
    <text evidence="3">The sequence shown here is derived from an EMBL/GenBank/DDBJ whole genome shotgun (WGS) entry which is preliminary data.</text>
</comment>
<proteinExistence type="predicted"/>
<evidence type="ECO:0000256" key="2">
    <source>
        <dbReference type="SAM" id="Phobius"/>
    </source>
</evidence>
<keyword evidence="4" id="KW-1185">Reference proteome</keyword>
<accession>A0A370DCB2</accession>
<reference evidence="3 4" key="1">
    <citation type="journal article" date="2018" name="ISME J.">
        <title>Endosymbiont genomes yield clues of tubeworm success.</title>
        <authorList>
            <person name="Li Y."/>
            <person name="Liles M.R."/>
            <person name="Halanych K.M."/>
        </authorList>
    </citation>
    <scope>NUCLEOTIDE SEQUENCE [LARGE SCALE GENOMIC DNA]</scope>
    <source>
        <strain evidence="3">A1464</strain>
    </source>
</reference>
<gene>
    <name evidence="3" type="ORF">DIZ80_09715</name>
</gene>
<keyword evidence="1" id="KW-0175">Coiled coil</keyword>